<reference evidence="9 10" key="1">
    <citation type="submission" date="2019-12" db="EMBL/GenBank/DDBJ databases">
        <authorList>
            <person name="Alioto T."/>
            <person name="Alioto T."/>
            <person name="Gomez Garrido J."/>
        </authorList>
    </citation>
    <scope>NUCLEOTIDE SEQUENCE [LARGE SCALE GENOMIC DNA]</scope>
</reference>
<evidence type="ECO:0000256" key="6">
    <source>
        <dbReference type="ARBA" id="ARBA00024695"/>
    </source>
</evidence>
<keyword evidence="8" id="KW-0812">Transmembrane</keyword>
<dbReference type="OrthoDB" id="1938482at2759"/>
<evidence type="ECO:0000256" key="2">
    <source>
        <dbReference type="ARBA" id="ARBA00007466"/>
    </source>
</evidence>
<dbReference type="Gramene" id="OE9A064525T1">
    <property type="protein sequence ID" value="OE9A064525C1"/>
    <property type="gene ID" value="OE9A064525"/>
</dbReference>
<dbReference type="AlphaFoldDB" id="A0A8S0RTI9"/>
<dbReference type="GO" id="GO:0030490">
    <property type="term" value="P:maturation of SSU-rRNA"/>
    <property type="evidence" value="ECO:0007669"/>
    <property type="project" value="TreeGrafter"/>
</dbReference>
<proteinExistence type="inferred from homology"/>
<comment type="function">
    <text evidence="6">Involved in nucleolar processing of pre-18S ribosomal RNA. Has a role in the nuclear export of 40S pre-ribosomal subunit to the cytoplasm.</text>
</comment>
<evidence type="ECO:0000313" key="9">
    <source>
        <dbReference type="EMBL" id="CAA2982657.1"/>
    </source>
</evidence>
<keyword evidence="10" id="KW-1185">Reference proteome</keyword>
<evidence type="ECO:0000256" key="7">
    <source>
        <dbReference type="SAM" id="MobiDB-lite"/>
    </source>
</evidence>
<dbReference type="EMBL" id="CACTIH010003702">
    <property type="protein sequence ID" value="CAA2982657.1"/>
    <property type="molecule type" value="Genomic_DNA"/>
</dbReference>
<dbReference type="Pfam" id="PF04147">
    <property type="entry name" value="Nop14"/>
    <property type="match status" value="1"/>
</dbReference>
<evidence type="ECO:0000256" key="1">
    <source>
        <dbReference type="ARBA" id="ARBA00004604"/>
    </source>
</evidence>
<dbReference type="GO" id="GO:0030692">
    <property type="term" value="C:Noc4p-Nop14p complex"/>
    <property type="evidence" value="ECO:0007669"/>
    <property type="project" value="TreeGrafter"/>
</dbReference>
<dbReference type="Proteomes" id="UP000594638">
    <property type="component" value="Unassembled WGS sequence"/>
</dbReference>
<evidence type="ECO:0000256" key="8">
    <source>
        <dbReference type="SAM" id="Phobius"/>
    </source>
</evidence>
<accession>A0A8S0RTI9</accession>
<evidence type="ECO:0000256" key="4">
    <source>
        <dbReference type="ARBA" id="ARBA00022552"/>
    </source>
</evidence>
<comment type="similarity">
    <text evidence="2">Belongs to the NOP14 family.</text>
</comment>
<protein>
    <submittedName>
        <fullName evidence="9">Nucleolar 14</fullName>
    </submittedName>
</protein>
<dbReference type="PANTHER" id="PTHR23183:SF0">
    <property type="entry name" value="NUCLEOLAR PROTEIN 14"/>
    <property type="match status" value="1"/>
</dbReference>
<evidence type="ECO:0000256" key="5">
    <source>
        <dbReference type="ARBA" id="ARBA00023242"/>
    </source>
</evidence>
<organism evidence="9 10">
    <name type="scientific">Olea europaea subsp. europaea</name>
    <dbReference type="NCBI Taxonomy" id="158383"/>
    <lineage>
        <taxon>Eukaryota</taxon>
        <taxon>Viridiplantae</taxon>
        <taxon>Streptophyta</taxon>
        <taxon>Embryophyta</taxon>
        <taxon>Tracheophyta</taxon>
        <taxon>Spermatophyta</taxon>
        <taxon>Magnoliopsida</taxon>
        <taxon>eudicotyledons</taxon>
        <taxon>Gunneridae</taxon>
        <taxon>Pentapetalae</taxon>
        <taxon>asterids</taxon>
        <taxon>lamiids</taxon>
        <taxon>Lamiales</taxon>
        <taxon>Oleaceae</taxon>
        <taxon>Oleeae</taxon>
        <taxon>Olea</taxon>
    </lineage>
</organism>
<evidence type="ECO:0000256" key="3">
    <source>
        <dbReference type="ARBA" id="ARBA00022517"/>
    </source>
</evidence>
<name>A0A8S0RTI9_OLEEU</name>
<keyword evidence="5" id="KW-0539">Nucleus</keyword>
<keyword evidence="3" id="KW-0690">Ribosome biogenesis</keyword>
<feature type="region of interest" description="Disordered" evidence="7">
    <location>
        <begin position="1"/>
        <end position="24"/>
    </location>
</feature>
<gene>
    <name evidence="9" type="ORF">OLEA9_A064525</name>
</gene>
<keyword evidence="8" id="KW-1133">Transmembrane helix</keyword>
<comment type="caution">
    <text evidence="9">The sequence shown here is derived from an EMBL/GenBank/DDBJ whole genome shotgun (WGS) entry which is preliminary data.</text>
</comment>
<evidence type="ECO:0000313" key="10">
    <source>
        <dbReference type="Proteomes" id="UP000594638"/>
    </source>
</evidence>
<dbReference type="InterPro" id="IPR007276">
    <property type="entry name" value="Nop14"/>
</dbReference>
<dbReference type="PANTHER" id="PTHR23183">
    <property type="entry name" value="NOP14"/>
    <property type="match status" value="1"/>
</dbReference>
<keyword evidence="4" id="KW-0698">rRNA processing</keyword>
<keyword evidence="8" id="KW-0472">Membrane</keyword>
<feature type="transmembrane region" description="Helical" evidence="8">
    <location>
        <begin position="221"/>
        <end position="240"/>
    </location>
</feature>
<sequence>MAKKSKPSGNGCAAKKEKKNKLKNNLSVLNSLAMKNKAPKPNPFESMWSRRKFDILGKKQKGEERRVGLSRSIAIEKRKKTLLMEYEQSGKSSAFVDKRIGEQNEVLGEFDKAILRSQCERQLKMKKKSKYNLSDGEDEFDFQGSGPFPERDDFEDELLFDEDENENGEAAGSATDFMSFLFQRKKSKKEVMNEIILKSKFFKRKKSKKEVMDEIILKSKFFKVVVVDMFMSLILFLALIS</sequence>
<comment type="subcellular location">
    <subcellularLocation>
        <location evidence="1">Nucleus</location>
        <location evidence="1">Nucleolus</location>
    </subcellularLocation>
</comment>
<dbReference type="GO" id="GO:0032040">
    <property type="term" value="C:small-subunit processome"/>
    <property type="evidence" value="ECO:0007669"/>
    <property type="project" value="InterPro"/>
</dbReference>